<evidence type="ECO:0000313" key="2">
    <source>
        <dbReference type="Proteomes" id="UP000663400"/>
    </source>
</evidence>
<organism evidence="1 2">
    <name type="scientific">Lysobacter arenosi</name>
    <dbReference type="NCBI Taxonomy" id="2795387"/>
    <lineage>
        <taxon>Bacteria</taxon>
        <taxon>Pseudomonadati</taxon>
        <taxon>Pseudomonadota</taxon>
        <taxon>Gammaproteobacteria</taxon>
        <taxon>Lysobacterales</taxon>
        <taxon>Lysobacteraceae</taxon>
        <taxon>Lysobacter</taxon>
    </lineage>
</organism>
<dbReference type="RefSeq" id="WP_200604409.1">
    <property type="nucleotide sequence ID" value="NZ_CP071517.1"/>
</dbReference>
<sequence>MPASMRAFFLGDRAGTRQKKKTCDSVAGLFYYLAPEVGLDAGATVAGGVGLTVMWRASGMNV</sequence>
<dbReference type="Proteomes" id="UP000663400">
    <property type="component" value="Chromosome"/>
</dbReference>
<name>A0ABX7RAI2_9GAMM</name>
<dbReference type="EMBL" id="CP071517">
    <property type="protein sequence ID" value="QSX75157.1"/>
    <property type="molecule type" value="Genomic_DNA"/>
</dbReference>
<proteinExistence type="predicted"/>
<protein>
    <submittedName>
        <fullName evidence="1">Uncharacterized protein</fullName>
    </submittedName>
</protein>
<gene>
    <name evidence="1" type="ORF">HIV01_000850</name>
</gene>
<evidence type="ECO:0000313" key="1">
    <source>
        <dbReference type="EMBL" id="QSX75157.1"/>
    </source>
</evidence>
<accession>A0ABX7RAI2</accession>
<reference evidence="1 2" key="1">
    <citation type="submission" date="2021-02" db="EMBL/GenBank/DDBJ databases">
        <title>Lysobacter arenosi sp. nov., isolated from soil of gangwondo yeongwol, south Korea.</title>
        <authorList>
            <person name="Kim K.R."/>
            <person name="Kim K.H."/>
            <person name="Jeon C.O."/>
        </authorList>
    </citation>
    <scope>NUCLEOTIDE SEQUENCE [LARGE SCALE GENOMIC DNA]</scope>
    <source>
        <strain evidence="1 2">R7</strain>
    </source>
</reference>
<keyword evidence="2" id="KW-1185">Reference proteome</keyword>